<comment type="similarity">
    <text evidence="1 4">Belongs to the short-chain dehydrogenases/reductases (SDR) family.</text>
</comment>
<organism evidence="5 6">
    <name type="scientific">Arthrobacter zhaoxinii</name>
    <dbReference type="NCBI Taxonomy" id="2964616"/>
    <lineage>
        <taxon>Bacteria</taxon>
        <taxon>Bacillati</taxon>
        <taxon>Actinomycetota</taxon>
        <taxon>Actinomycetes</taxon>
        <taxon>Micrococcales</taxon>
        <taxon>Micrococcaceae</taxon>
        <taxon>Arthrobacter</taxon>
    </lineage>
</organism>
<protein>
    <submittedName>
        <fullName evidence="5">Mycofactocin-coupled SDR family oxidoreductase</fullName>
    </submittedName>
</protein>
<dbReference type="EMBL" id="CP104275">
    <property type="protein sequence ID" value="UWX98532.1"/>
    <property type="molecule type" value="Genomic_DNA"/>
</dbReference>
<dbReference type="Proteomes" id="UP001059859">
    <property type="component" value="Chromosome"/>
</dbReference>
<dbReference type="PROSITE" id="PS00061">
    <property type="entry name" value="ADH_SHORT"/>
    <property type="match status" value="1"/>
</dbReference>
<sequence length="270" mass="28222">MGRVEGKVAFITGAARGQGRSHAVRLAQEGADIIAVDLCDTLPGVGYPSATEEDLAQTVKEVEALDRRIIAAKADVRDRGALQKAIETGVAELGRLDIVVANAGICIMKPWNEVTPEIWNDTVGTNLTGVWNTVQLAAPHLVEAGGGSIILTSSAAGLKGLPFLTPYVAAKHGVVGIMRAFATELAEHNIRVNTVHPTGVDTAMASGDGMAAMGAMLEAHPRIGGMMTNLLPVDITQPVDISNAVLFLASDEARYVTSLAMTVDAGNTQY</sequence>
<dbReference type="PANTHER" id="PTHR24321">
    <property type="entry name" value="DEHYDROGENASES, SHORT CHAIN"/>
    <property type="match status" value="1"/>
</dbReference>
<dbReference type="Gene3D" id="3.40.50.720">
    <property type="entry name" value="NAD(P)-binding Rossmann-like Domain"/>
    <property type="match status" value="1"/>
</dbReference>
<dbReference type="PANTHER" id="PTHR24321:SF8">
    <property type="entry name" value="ESTRADIOL 17-BETA-DEHYDROGENASE 8-RELATED"/>
    <property type="match status" value="1"/>
</dbReference>
<keyword evidence="3" id="KW-0520">NAD</keyword>
<evidence type="ECO:0000313" key="6">
    <source>
        <dbReference type="Proteomes" id="UP001059859"/>
    </source>
</evidence>
<name>A0ABY5YTV6_9MICC</name>
<dbReference type="Pfam" id="PF00106">
    <property type="entry name" value="adh_short"/>
    <property type="match status" value="1"/>
</dbReference>
<dbReference type="InterPro" id="IPR020904">
    <property type="entry name" value="Sc_DH/Rdtase_CS"/>
</dbReference>
<keyword evidence="6" id="KW-1185">Reference proteome</keyword>
<dbReference type="RefSeq" id="WP_255792270.1">
    <property type="nucleotide sequence ID" value="NZ_CP104275.1"/>
</dbReference>
<evidence type="ECO:0000256" key="1">
    <source>
        <dbReference type="ARBA" id="ARBA00006484"/>
    </source>
</evidence>
<reference evidence="5" key="1">
    <citation type="submission" date="2022-09" db="EMBL/GenBank/DDBJ databases">
        <title>Novel species in genus Arthrobacter.</title>
        <authorList>
            <person name="Liu Y."/>
        </authorList>
    </citation>
    <scope>NUCLEOTIDE SEQUENCE</scope>
    <source>
        <strain evidence="5">Zg-Y815</strain>
    </source>
</reference>
<evidence type="ECO:0000256" key="4">
    <source>
        <dbReference type="RuleBase" id="RU000363"/>
    </source>
</evidence>
<dbReference type="PRINTS" id="PR00080">
    <property type="entry name" value="SDRFAMILY"/>
</dbReference>
<dbReference type="InterPro" id="IPR023985">
    <property type="entry name" value="SDR_subfam_1"/>
</dbReference>
<dbReference type="InterPro" id="IPR002347">
    <property type="entry name" value="SDR_fam"/>
</dbReference>
<keyword evidence="2" id="KW-0560">Oxidoreductase</keyword>
<dbReference type="CDD" id="cd05233">
    <property type="entry name" value="SDR_c"/>
    <property type="match status" value="1"/>
</dbReference>
<accession>A0ABY5YTV6</accession>
<proteinExistence type="inferred from homology"/>
<evidence type="ECO:0000313" key="5">
    <source>
        <dbReference type="EMBL" id="UWX98532.1"/>
    </source>
</evidence>
<dbReference type="InterPro" id="IPR036291">
    <property type="entry name" value="NAD(P)-bd_dom_sf"/>
</dbReference>
<evidence type="ECO:0000256" key="3">
    <source>
        <dbReference type="ARBA" id="ARBA00023027"/>
    </source>
</evidence>
<dbReference type="NCBIfam" id="NF009467">
    <property type="entry name" value="PRK12826.1-3"/>
    <property type="match status" value="1"/>
</dbReference>
<dbReference type="NCBIfam" id="TIGR03971">
    <property type="entry name" value="SDR_subfam_1"/>
    <property type="match status" value="1"/>
</dbReference>
<dbReference type="PRINTS" id="PR00081">
    <property type="entry name" value="GDHRDH"/>
</dbReference>
<evidence type="ECO:0000256" key="2">
    <source>
        <dbReference type="ARBA" id="ARBA00023002"/>
    </source>
</evidence>
<gene>
    <name evidence="5" type="ORF">N2K95_07795</name>
</gene>
<dbReference type="SUPFAM" id="SSF51735">
    <property type="entry name" value="NAD(P)-binding Rossmann-fold domains"/>
    <property type="match status" value="1"/>
</dbReference>